<organism evidence="2 3">
    <name type="scientific">Ascaris lumbricoides</name>
    <name type="common">Giant roundworm</name>
    <dbReference type="NCBI Taxonomy" id="6252"/>
    <lineage>
        <taxon>Eukaryota</taxon>
        <taxon>Metazoa</taxon>
        <taxon>Ecdysozoa</taxon>
        <taxon>Nematoda</taxon>
        <taxon>Chromadorea</taxon>
        <taxon>Rhabditida</taxon>
        <taxon>Spirurina</taxon>
        <taxon>Ascaridomorpha</taxon>
        <taxon>Ascaridoidea</taxon>
        <taxon>Ascarididae</taxon>
        <taxon>Ascaris</taxon>
    </lineage>
</organism>
<feature type="compositionally biased region" description="Basic and acidic residues" evidence="1">
    <location>
        <begin position="126"/>
        <end position="135"/>
    </location>
</feature>
<sequence>MVVLNVSNIRTHPLLSCRRNTHSHHLKFSLLCNDGHFDYEELHVPCCCFIFCTFICSLSHKGFITISSLAHFGTKTSGYIGQNVGIIGQRRQDTPDKDVRVHRTSGYIRQRCQDTSDKTSGYIGQRRQDTSDKDSGYIGQNVGIHRTKRRDTSDKDVRIHRTKRRDNRTKTSGYIGQNVGIHRTKTSGYIRQRRQGTSDVRIHQTKTSGYIGQNVGIHRTKTSGYIVQRRQDTSLIVVN</sequence>
<dbReference type="AlphaFoldDB" id="A0A0M3ID51"/>
<feature type="region of interest" description="Disordered" evidence="1">
    <location>
        <begin position="115"/>
        <end position="139"/>
    </location>
</feature>
<evidence type="ECO:0000313" key="2">
    <source>
        <dbReference type="Proteomes" id="UP000036681"/>
    </source>
</evidence>
<dbReference type="WBParaSite" id="ALUE_0001590801-mRNA-1">
    <property type="protein sequence ID" value="ALUE_0001590801-mRNA-1"/>
    <property type="gene ID" value="ALUE_0001590801"/>
</dbReference>
<dbReference type="Proteomes" id="UP000036681">
    <property type="component" value="Unplaced"/>
</dbReference>
<proteinExistence type="predicted"/>
<keyword evidence="2" id="KW-1185">Reference proteome</keyword>
<name>A0A0M3ID51_ASCLU</name>
<evidence type="ECO:0000256" key="1">
    <source>
        <dbReference type="SAM" id="MobiDB-lite"/>
    </source>
</evidence>
<reference evidence="3" key="1">
    <citation type="submission" date="2017-02" db="UniProtKB">
        <authorList>
            <consortium name="WormBaseParasite"/>
        </authorList>
    </citation>
    <scope>IDENTIFICATION</scope>
</reference>
<accession>A0A0M3ID51</accession>
<evidence type="ECO:0000313" key="3">
    <source>
        <dbReference type="WBParaSite" id="ALUE_0001590801-mRNA-1"/>
    </source>
</evidence>
<protein>
    <submittedName>
        <fullName evidence="3">Secreted protein</fullName>
    </submittedName>
</protein>